<keyword evidence="3" id="KW-0032">Aminotransferase</keyword>
<comment type="caution">
    <text evidence="3">The sequence shown here is derived from an EMBL/GenBank/DDBJ whole genome shotgun (WGS) entry which is preliminary data.</text>
</comment>
<dbReference type="PANTHER" id="PTHR43586">
    <property type="entry name" value="CYSTEINE DESULFURASE"/>
    <property type="match status" value="1"/>
</dbReference>
<gene>
    <name evidence="3" type="ORF">ACFPOC_15580</name>
</gene>
<dbReference type="SUPFAM" id="SSF53383">
    <property type="entry name" value="PLP-dependent transferases"/>
    <property type="match status" value="1"/>
</dbReference>
<dbReference type="EMBL" id="JBHSNA010000020">
    <property type="protein sequence ID" value="MFC5567834.1"/>
    <property type="molecule type" value="Genomic_DNA"/>
</dbReference>
<dbReference type="GO" id="GO:0008483">
    <property type="term" value="F:transaminase activity"/>
    <property type="evidence" value="ECO:0007669"/>
    <property type="project" value="UniProtKB-KW"/>
</dbReference>
<dbReference type="PROSITE" id="PS51318">
    <property type="entry name" value="TAT"/>
    <property type="match status" value="1"/>
</dbReference>
<dbReference type="InterPro" id="IPR015424">
    <property type="entry name" value="PyrdxlP-dep_Trfase"/>
</dbReference>
<evidence type="ECO:0000259" key="2">
    <source>
        <dbReference type="Pfam" id="PF00266"/>
    </source>
</evidence>
<dbReference type="Proteomes" id="UP001596056">
    <property type="component" value="Unassembled WGS sequence"/>
</dbReference>
<dbReference type="Gene3D" id="3.90.1150.10">
    <property type="entry name" value="Aspartate Aminotransferase, domain 1"/>
    <property type="match status" value="1"/>
</dbReference>
<name>A0ABW0SFY9_9RHOB</name>
<dbReference type="InterPro" id="IPR006311">
    <property type="entry name" value="TAT_signal"/>
</dbReference>
<organism evidence="3 4">
    <name type="scientific">Rubellimicrobium aerolatum</name>
    <dbReference type="NCBI Taxonomy" id="490979"/>
    <lineage>
        <taxon>Bacteria</taxon>
        <taxon>Pseudomonadati</taxon>
        <taxon>Pseudomonadota</taxon>
        <taxon>Alphaproteobacteria</taxon>
        <taxon>Rhodobacterales</taxon>
        <taxon>Roseobacteraceae</taxon>
        <taxon>Rubellimicrobium</taxon>
    </lineage>
</organism>
<evidence type="ECO:0000313" key="3">
    <source>
        <dbReference type="EMBL" id="MFC5567834.1"/>
    </source>
</evidence>
<dbReference type="InterPro" id="IPR000192">
    <property type="entry name" value="Aminotrans_V_dom"/>
</dbReference>
<dbReference type="PANTHER" id="PTHR43586:SF8">
    <property type="entry name" value="CYSTEINE DESULFURASE 1, CHLOROPLASTIC"/>
    <property type="match status" value="1"/>
</dbReference>
<feature type="domain" description="Aminotransferase class V" evidence="2">
    <location>
        <begin position="84"/>
        <end position="395"/>
    </location>
</feature>
<protein>
    <submittedName>
        <fullName evidence="3">Aminotransferase class V-fold PLP-dependent enzyme</fullName>
    </submittedName>
</protein>
<dbReference type="Pfam" id="PF00266">
    <property type="entry name" value="Aminotran_5"/>
    <property type="match status" value="1"/>
</dbReference>
<accession>A0ABW0SFY9</accession>
<keyword evidence="3" id="KW-0808">Transferase</keyword>
<keyword evidence="1" id="KW-0663">Pyridoxal phosphate</keyword>
<dbReference type="InterPro" id="IPR015421">
    <property type="entry name" value="PyrdxlP-dep_Trfase_major"/>
</dbReference>
<dbReference type="RefSeq" id="WP_209840848.1">
    <property type="nucleotide sequence ID" value="NZ_JAGGJP010000009.1"/>
</dbReference>
<sequence length="429" mass="46365">MSVSRRSLLMLTATATALAGLRPRTGRAAAVSDWAGVRALFDLNPERVHMSTMLITAHPRPVREAIERHRAAMDRDPVEYLERNDERLTDESRAAAARRLGMHRDNIAIVESTTVGVGLVYGGLKVREGQELLTTEQDYYVTHESLRGLARRTGAVVRMISPFDRVAQASEAGIVARIAEAITPRTRLVALTWVQSNTGLKMPVAAVAAHLAEVNAGRDEADQVLLGLDAVHGFGIEPDHLAGLGCDFLMAGCHKWLFGPRGTGIIAFSERGLRAVEPVVPTFDDSGVFSAWYAGQEERPSNNGRQMTPGGFKAFEHRWALAEAFRLHEEIGVARIAARTRELAGALKDGLAGVRGVTVVTPRSERLSAGIVAFRAEGVRSGAVVRRLRERGVIASVAPYPSQLVRLTPSIINSEAEIEAAVAAVRASV</sequence>
<evidence type="ECO:0000313" key="4">
    <source>
        <dbReference type="Proteomes" id="UP001596056"/>
    </source>
</evidence>
<evidence type="ECO:0000256" key="1">
    <source>
        <dbReference type="ARBA" id="ARBA00022898"/>
    </source>
</evidence>
<keyword evidence="4" id="KW-1185">Reference proteome</keyword>
<dbReference type="Gene3D" id="3.40.640.10">
    <property type="entry name" value="Type I PLP-dependent aspartate aminotransferase-like (Major domain)"/>
    <property type="match status" value="1"/>
</dbReference>
<dbReference type="InterPro" id="IPR015422">
    <property type="entry name" value="PyrdxlP-dep_Trfase_small"/>
</dbReference>
<proteinExistence type="predicted"/>
<reference evidence="4" key="1">
    <citation type="journal article" date="2019" name="Int. J. Syst. Evol. Microbiol.">
        <title>The Global Catalogue of Microorganisms (GCM) 10K type strain sequencing project: providing services to taxonomists for standard genome sequencing and annotation.</title>
        <authorList>
            <consortium name="The Broad Institute Genomics Platform"/>
            <consortium name="The Broad Institute Genome Sequencing Center for Infectious Disease"/>
            <person name="Wu L."/>
            <person name="Ma J."/>
        </authorList>
    </citation>
    <scope>NUCLEOTIDE SEQUENCE [LARGE SCALE GENOMIC DNA]</scope>
    <source>
        <strain evidence="4">KACC 11588</strain>
    </source>
</reference>